<proteinExistence type="inferred from homology"/>
<dbReference type="OrthoDB" id="273345at2759"/>
<accession>A0A8H7R5M9</accession>
<dbReference type="PIRSF" id="PIRSF026991">
    <property type="entry name" value="Mnd1"/>
    <property type="match status" value="1"/>
</dbReference>
<feature type="domain" description="Mnd1 HTH" evidence="6">
    <location>
        <begin position="12"/>
        <end position="70"/>
    </location>
</feature>
<dbReference type="InterPro" id="IPR040661">
    <property type="entry name" value="LZ3wCH"/>
</dbReference>
<evidence type="ECO:0000256" key="3">
    <source>
        <dbReference type="ARBA" id="ARBA00023054"/>
    </source>
</evidence>
<evidence type="ECO:0000256" key="1">
    <source>
        <dbReference type="ARBA" id="ARBA00004123"/>
    </source>
</evidence>
<protein>
    <recommendedName>
        <fullName evidence="10">Meiotic nuclear division protein 1</fullName>
    </recommendedName>
</protein>
<feature type="non-terminal residue" evidence="8">
    <location>
        <position position="1"/>
    </location>
</feature>
<dbReference type="Pfam" id="PF03962">
    <property type="entry name" value="Mnd1"/>
    <property type="match status" value="1"/>
</dbReference>
<organism evidence="8 9">
    <name type="scientific">Mucor plumbeus</name>
    <dbReference type="NCBI Taxonomy" id="97098"/>
    <lineage>
        <taxon>Eukaryota</taxon>
        <taxon>Fungi</taxon>
        <taxon>Fungi incertae sedis</taxon>
        <taxon>Mucoromycota</taxon>
        <taxon>Mucoromycotina</taxon>
        <taxon>Mucoromycetes</taxon>
        <taxon>Mucorales</taxon>
        <taxon>Mucorineae</taxon>
        <taxon>Mucoraceae</taxon>
        <taxon>Mucor</taxon>
    </lineage>
</organism>
<dbReference type="GO" id="GO:0005634">
    <property type="term" value="C:nucleus"/>
    <property type="evidence" value="ECO:0007669"/>
    <property type="project" value="UniProtKB-SubCell"/>
</dbReference>
<keyword evidence="9" id="KW-1185">Reference proteome</keyword>
<dbReference type="EMBL" id="JAEPRC010000185">
    <property type="protein sequence ID" value="KAG2204902.1"/>
    <property type="molecule type" value="Genomic_DNA"/>
</dbReference>
<dbReference type="Proteomes" id="UP000650833">
    <property type="component" value="Unassembled WGS sequence"/>
</dbReference>
<evidence type="ECO:0000313" key="9">
    <source>
        <dbReference type="Proteomes" id="UP000650833"/>
    </source>
</evidence>
<evidence type="ECO:0000259" key="6">
    <source>
        <dbReference type="Pfam" id="PF03962"/>
    </source>
</evidence>
<evidence type="ECO:0000313" key="8">
    <source>
        <dbReference type="EMBL" id="KAG2204902.1"/>
    </source>
</evidence>
<evidence type="ECO:0000259" key="7">
    <source>
        <dbReference type="Pfam" id="PF18517"/>
    </source>
</evidence>
<evidence type="ECO:0008006" key="10">
    <source>
        <dbReference type="Google" id="ProtNLM"/>
    </source>
</evidence>
<dbReference type="InterPro" id="IPR005647">
    <property type="entry name" value="Mnd1"/>
</dbReference>
<comment type="similarity">
    <text evidence="2">Belongs to the MND1 family.</text>
</comment>
<keyword evidence="3 5" id="KW-0175">Coiled coil</keyword>
<evidence type="ECO:0000256" key="5">
    <source>
        <dbReference type="SAM" id="Coils"/>
    </source>
</evidence>
<dbReference type="GO" id="GO:0007131">
    <property type="term" value="P:reciprocal meiotic recombination"/>
    <property type="evidence" value="ECO:0007669"/>
    <property type="project" value="InterPro"/>
</dbReference>
<gene>
    <name evidence="8" type="ORF">INT46_002671</name>
</gene>
<reference evidence="8" key="1">
    <citation type="submission" date="2020-12" db="EMBL/GenBank/DDBJ databases">
        <title>Metabolic potential, ecology and presence of endohyphal bacteria is reflected in genomic diversity of Mucoromycotina.</title>
        <authorList>
            <person name="Muszewska A."/>
            <person name="Okrasinska A."/>
            <person name="Steczkiewicz K."/>
            <person name="Drgas O."/>
            <person name="Orlowska M."/>
            <person name="Perlinska-Lenart U."/>
            <person name="Aleksandrzak-Piekarczyk T."/>
            <person name="Szatraj K."/>
            <person name="Zielenkiewicz U."/>
            <person name="Pilsyk S."/>
            <person name="Malc E."/>
            <person name="Mieczkowski P."/>
            <person name="Kruszewska J.S."/>
            <person name="Biernat P."/>
            <person name="Pawlowska J."/>
        </authorList>
    </citation>
    <scope>NUCLEOTIDE SEQUENCE</scope>
    <source>
        <strain evidence="8">CBS 226.32</strain>
    </source>
</reference>
<dbReference type="GO" id="GO:0003690">
    <property type="term" value="F:double-stranded DNA binding"/>
    <property type="evidence" value="ECO:0007669"/>
    <property type="project" value="InterPro"/>
</dbReference>
<comment type="caution">
    <text evidence="8">The sequence shown here is derived from an EMBL/GenBank/DDBJ whole genome shotgun (WGS) entry which is preliminary data.</text>
</comment>
<sequence length="200" mass="23422">KGLSVDEKRKRIESLFHESGEFYQLKDIEKLGVKKGVTSQSIKDILMSLVDDGLVITDKIGTSNYFWSFPSAAIQTKRNKLNDLNQNVDKQLEKKKKLEQLIEEASEDRQDSKERTQLLAELKQENDTTKELQLELQKYTENDPELYHKKEKASKIAKEATNRWTESIWEMQSYCINKFGMERQLFDQTFGIKDDFDTID</sequence>
<dbReference type="Pfam" id="PF18517">
    <property type="entry name" value="LZ3wCH"/>
    <property type="match status" value="1"/>
</dbReference>
<evidence type="ECO:0000256" key="2">
    <source>
        <dbReference type="ARBA" id="ARBA00005981"/>
    </source>
</evidence>
<feature type="domain" description="Leucine zipper with capping helix" evidence="7">
    <location>
        <begin position="147"/>
        <end position="199"/>
    </location>
</feature>
<keyword evidence="4" id="KW-0539">Nucleus</keyword>
<name>A0A8H7R5M9_9FUNG</name>
<evidence type="ECO:0000256" key="4">
    <source>
        <dbReference type="ARBA" id="ARBA00023242"/>
    </source>
</evidence>
<dbReference type="AlphaFoldDB" id="A0A8H7R5M9"/>
<comment type="subcellular location">
    <subcellularLocation>
        <location evidence="1">Nucleus</location>
    </subcellularLocation>
</comment>
<dbReference type="InterPro" id="IPR040453">
    <property type="entry name" value="Mnd1_HTH"/>
</dbReference>
<feature type="coiled-coil region" evidence="5">
    <location>
        <begin position="74"/>
        <end position="142"/>
    </location>
</feature>